<dbReference type="AlphaFoldDB" id="A0A813HLU7"/>
<evidence type="ECO:0000313" key="1">
    <source>
        <dbReference type="EMBL" id="CAE8638430.1"/>
    </source>
</evidence>
<organism evidence="1 3">
    <name type="scientific">Polarella glacialis</name>
    <name type="common">Dinoflagellate</name>
    <dbReference type="NCBI Taxonomy" id="89957"/>
    <lineage>
        <taxon>Eukaryota</taxon>
        <taxon>Sar</taxon>
        <taxon>Alveolata</taxon>
        <taxon>Dinophyceae</taxon>
        <taxon>Suessiales</taxon>
        <taxon>Suessiaceae</taxon>
        <taxon>Polarella</taxon>
    </lineage>
</organism>
<dbReference type="EMBL" id="CAJNNW010026017">
    <property type="protein sequence ID" value="CAE8681992.1"/>
    <property type="molecule type" value="Genomic_DNA"/>
</dbReference>
<dbReference type="Proteomes" id="UP000626109">
    <property type="component" value="Unassembled WGS sequence"/>
</dbReference>
<protein>
    <submittedName>
        <fullName evidence="1">Uncharacterized protein</fullName>
    </submittedName>
</protein>
<comment type="caution">
    <text evidence="1">The sequence shown here is derived from an EMBL/GenBank/DDBJ whole genome shotgun (WGS) entry which is preliminary data.</text>
</comment>
<evidence type="ECO:0000313" key="3">
    <source>
        <dbReference type="Proteomes" id="UP000654075"/>
    </source>
</evidence>
<proteinExistence type="predicted"/>
<gene>
    <name evidence="1" type="ORF">PGLA1383_LOCUS53611</name>
    <name evidence="2" type="ORF">PGLA2088_LOCUS22727</name>
</gene>
<dbReference type="Proteomes" id="UP000654075">
    <property type="component" value="Unassembled WGS sequence"/>
</dbReference>
<keyword evidence="3" id="KW-1185">Reference proteome</keyword>
<reference evidence="1" key="1">
    <citation type="submission" date="2021-02" db="EMBL/GenBank/DDBJ databases">
        <authorList>
            <person name="Dougan E. K."/>
            <person name="Rhodes N."/>
            <person name="Thang M."/>
            <person name="Chan C."/>
        </authorList>
    </citation>
    <scope>NUCLEOTIDE SEQUENCE</scope>
</reference>
<sequence>MAVPPGFDASIFPREVPMPLGLPAGWKAIERSYGPSAKSYGMTYIRYSSDCGAYKQLGSAKAVIKAHCEAKKLNKKDSAEFIKEYDRVREEDKKRKETERESRGKMGVEKREASVQIFQDKFGPLVGPVVFCFPGWTTRWEYSPNSYQTHVTYTDTEGTEWKLLKDLEAVFGLRIASGEGDSISKMIQDATARANKEEFAVGARSAREAEGVYEVTATGESSVRKREENLRNWRKKQKLEEIEGSRPSPDLLSWADSSASSEAGVHLAVEEFRKLLCERRKFPSSVDLLVVDGAMEGATFAPRMRGVYYKMQEVFADRPLYQRLVHVPAAHAGIACDGVYMMWSASKNRWQIATAPEESSPSFA</sequence>
<name>A0A813HLU7_POLGL</name>
<accession>A0A813HLU7</accession>
<dbReference type="OrthoDB" id="434444at2759"/>
<evidence type="ECO:0000313" key="2">
    <source>
        <dbReference type="EMBL" id="CAE8681992.1"/>
    </source>
</evidence>
<dbReference type="EMBL" id="CAJNNV010031956">
    <property type="protein sequence ID" value="CAE8638430.1"/>
    <property type="molecule type" value="Genomic_DNA"/>
</dbReference>